<dbReference type="Proteomes" id="UP000050864">
    <property type="component" value="Unassembled WGS sequence"/>
</dbReference>
<dbReference type="Pfam" id="PF00400">
    <property type="entry name" value="WD40"/>
    <property type="match status" value="2"/>
</dbReference>
<evidence type="ECO:0000313" key="2">
    <source>
        <dbReference type="Proteomes" id="UP000050864"/>
    </source>
</evidence>
<evidence type="ECO:0000313" key="1">
    <source>
        <dbReference type="EMBL" id="KRG63523.1"/>
    </source>
</evidence>
<reference evidence="1 2" key="1">
    <citation type="submission" date="2015-05" db="EMBL/GenBank/DDBJ databases">
        <title>Genome sequencing and analysis of members of genus Stenotrophomonas.</title>
        <authorList>
            <person name="Patil P.P."/>
            <person name="Midha S."/>
            <person name="Patil P.B."/>
        </authorList>
    </citation>
    <scope>NUCLEOTIDE SEQUENCE [LARGE SCALE GENOMIC DNA]</scope>
    <source>
        <strain evidence="1 2">DSM 18929</strain>
    </source>
</reference>
<protein>
    <submittedName>
        <fullName evidence="1">Uncharacterized protein</fullName>
    </submittedName>
</protein>
<sequence>MTDSSPHPHWQTAVHAYARHLNDYVARGDACDWEGMGQPDDPPELSPLLPLLMEQLRAANAQRDAATLATFRSQWPPLHEATQPLLEDNAQGIGALAWLPDGSLLVRTGAWYEPGQVWMVRGLETRTLPDVAMFGASPDRQLIALAGDGRLRIMRGGEPGPIAELPLPPRDEALPPTLADLAEDDAVIQQLIPFNDGLRAVVVRADGVFLCRQDGIQRLLPTAAELQEQADDEDPCPVRLDMVHAAVSPDGRWIACGQQDGRHRIFDGHGQAVCEIGPHGEYPHHAAFFADGRQVALNACHFYNGATIAVDIDAFDRIDTDFYEDHPAVRVVDPGGRIYASAPVAGGLVLGDAYGYLRAVDATGTLLWKQHVGSTLSAMATSADGRMLAVGSFSGTVHLIDLHSAEANPEQVGARAHREVCRWLFWKQEASPLAW</sequence>
<dbReference type="InterPro" id="IPR015943">
    <property type="entry name" value="WD40/YVTN_repeat-like_dom_sf"/>
</dbReference>
<dbReference type="EMBL" id="LDJI01000021">
    <property type="protein sequence ID" value="KRG63523.1"/>
    <property type="molecule type" value="Genomic_DNA"/>
</dbReference>
<proteinExistence type="predicted"/>
<keyword evidence="2" id="KW-1185">Reference proteome</keyword>
<organism evidence="1 2">
    <name type="scientific">Stenotrophomonas humi</name>
    <dbReference type="NCBI Taxonomy" id="405444"/>
    <lineage>
        <taxon>Bacteria</taxon>
        <taxon>Pseudomonadati</taxon>
        <taxon>Pseudomonadota</taxon>
        <taxon>Gammaproteobacteria</taxon>
        <taxon>Lysobacterales</taxon>
        <taxon>Lysobacteraceae</taxon>
        <taxon>Stenotrophomonas</taxon>
    </lineage>
</organism>
<gene>
    <name evidence="1" type="ORF">ABB26_11370</name>
</gene>
<dbReference type="AlphaFoldDB" id="A0A0R0CDS1"/>
<dbReference type="Gene3D" id="2.130.10.10">
    <property type="entry name" value="YVTN repeat-like/Quinoprotein amine dehydrogenase"/>
    <property type="match status" value="2"/>
</dbReference>
<dbReference type="RefSeq" id="WP_057634184.1">
    <property type="nucleotide sequence ID" value="NZ_LDJI01000021.1"/>
</dbReference>
<accession>A0A0R0CDS1</accession>
<comment type="caution">
    <text evidence="1">The sequence shown here is derived from an EMBL/GenBank/DDBJ whole genome shotgun (WGS) entry which is preliminary data.</text>
</comment>
<dbReference type="PATRIC" id="fig|405444.3.peg.1361"/>
<dbReference type="STRING" id="405444.ABB26_11370"/>
<name>A0A0R0CDS1_9GAMM</name>
<dbReference type="InterPro" id="IPR011044">
    <property type="entry name" value="Quino_amine_DH_bsu"/>
</dbReference>
<dbReference type="InterPro" id="IPR001680">
    <property type="entry name" value="WD40_rpt"/>
</dbReference>
<dbReference type="SUPFAM" id="SSF50969">
    <property type="entry name" value="YVTN repeat-like/Quinoprotein amine dehydrogenase"/>
    <property type="match status" value="1"/>
</dbReference>